<gene>
    <name evidence="2" type="ORF">PBRASI_LOCUS7109</name>
</gene>
<dbReference type="AlphaFoldDB" id="A0A9N9C8A0"/>
<feature type="coiled-coil region" evidence="1">
    <location>
        <begin position="34"/>
        <end position="61"/>
    </location>
</feature>
<organism evidence="2 3">
    <name type="scientific">Paraglomus brasilianum</name>
    <dbReference type="NCBI Taxonomy" id="144538"/>
    <lineage>
        <taxon>Eukaryota</taxon>
        <taxon>Fungi</taxon>
        <taxon>Fungi incertae sedis</taxon>
        <taxon>Mucoromycota</taxon>
        <taxon>Glomeromycotina</taxon>
        <taxon>Glomeromycetes</taxon>
        <taxon>Paraglomerales</taxon>
        <taxon>Paraglomeraceae</taxon>
        <taxon>Paraglomus</taxon>
    </lineage>
</organism>
<reference evidence="2" key="1">
    <citation type="submission" date="2021-06" db="EMBL/GenBank/DDBJ databases">
        <authorList>
            <person name="Kallberg Y."/>
            <person name="Tangrot J."/>
            <person name="Rosling A."/>
        </authorList>
    </citation>
    <scope>NUCLEOTIDE SEQUENCE</scope>
    <source>
        <strain evidence="2">BR232B</strain>
    </source>
</reference>
<sequence length="113" mass="13717">MLSLNDDFLEAKKQIHSRLRSALTTEWEQMTSFVNEYKKKSKEYEKQKETCIKKLRELFEQHQVVCWENWRRVAQYYEEVGKANYEFQYIIKSAGEEDRVNVDMRALRSLLRG</sequence>
<dbReference type="Proteomes" id="UP000789739">
    <property type="component" value="Unassembled WGS sequence"/>
</dbReference>
<keyword evidence="3" id="KW-1185">Reference proteome</keyword>
<dbReference type="EMBL" id="CAJVPI010001038">
    <property type="protein sequence ID" value="CAG8590708.1"/>
    <property type="molecule type" value="Genomic_DNA"/>
</dbReference>
<protein>
    <submittedName>
        <fullName evidence="2">3086_t:CDS:1</fullName>
    </submittedName>
</protein>
<proteinExistence type="predicted"/>
<accession>A0A9N9C8A0</accession>
<name>A0A9N9C8A0_9GLOM</name>
<evidence type="ECO:0000313" key="3">
    <source>
        <dbReference type="Proteomes" id="UP000789739"/>
    </source>
</evidence>
<keyword evidence="1" id="KW-0175">Coiled coil</keyword>
<evidence type="ECO:0000256" key="1">
    <source>
        <dbReference type="SAM" id="Coils"/>
    </source>
</evidence>
<comment type="caution">
    <text evidence="2">The sequence shown here is derived from an EMBL/GenBank/DDBJ whole genome shotgun (WGS) entry which is preliminary data.</text>
</comment>
<evidence type="ECO:0000313" key="2">
    <source>
        <dbReference type="EMBL" id="CAG8590708.1"/>
    </source>
</evidence>